<dbReference type="InterPro" id="IPR013785">
    <property type="entry name" value="Aldolase_TIM"/>
</dbReference>
<keyword evidence="3 6" id="KW-0479">Metal-binding</keyword>
<dbReference type="GO" id="GO:0046872">
    <property type="term" value="F:metal ion binding"/>
    <property type="evidence" value="ECO:0007669"/>
    <property type="project" value="UniProtKB-KW"/>
</dbReference>
<dbReference type="InterPro" id="IPR007197">
    <property type="entry name" value="rSAM"/>
</dbReference>
<dbReference type="EMBL" id="NATQ01000107">
    <property type="protein sequence ID" value="OQX90071.1"/>
    <property type="molecule type" value="Genomic_DNA"/>
</dbReference>
<evidence type="ECO:0000256" key="3">
    <source>
        <dbReference type="ARBA" id="ARBA00022723"/>
    </source>
</evidence>
<accession>A0A1W9RZQ2</accession>
<evidence type="ECO:0000256" key="2">
    <source>
        <dbReference type="ARBA" id="ARBA00022691"/>
    </source>
</evidence>
<name>A0A1W9RZQ2_9BACT</name>
<dbReference type="SFLD" id="SFLDS00029">
    <property type="entry name" value="Radical_SAM"/>
    <property type="match status" value="1"/>
</dbReference>
<evidence type="ECO:0000256" key="1">
    <source>
        <dbReference type="ARBA" id="ARBA00022485"/>
    </source>
</evidence>
<proteinExistence type="predicted"/>
<dbReference type="CDD" id="cd01335">
    <property type="entry name" value="Radical_SAM"/>
    <property type="match status" value="1"/>
</dbReference>
<keyword evidence="5 6" id="KW-0411">Iron-sulfur</keyword>
<dbReference type="GO" id="GO:0051539">
    <property type="term" value="F:4 iron, 4 sulfur cluster binding"/>
    <property type="evidence" value="ECO:0007669"/>
    <property type="project" value="UniProtKB-KW"/>
</dbReference>
<keyword evidence="4 6" id="KW-0408">Iron</keyword>
<evidence type="ECO:0000313" key="8">
    <source>
        <dbReference type="EMBL" id="OQX90071.1"/>
    </source>
</evidence>
<feature type="non-terminal residue" evidence="8">
    <location>
        <position position="295"/>
    </location>
</feature>
<reference evidence="9" key="1">
    <citation type="submission" date="2017-03" db="EMBL/GenBank/DDBJ databases">
        <title>Novel pathways for hydrocarbon cycling and metabolic interdependencies in hydrothermal sediment communities.</title>
        <authorList>
            <person name="Dombrowski N."/>
            <person name="Seitz K."/>
            <person name="Teske A."/>
            <person name="Baker B."/>
        </authorList>
    </citation>
    <scope>NUCLEOTIDE SEQUENCE [LARGE SCALE GENOMIC DNA]</scope>
</reference>
<protein>
    <submittedName>
        <fullName evidence="8">Pyruvate formate lyase-activating protein</fullName>
    </submittedName>
</protein>
<dbReference type="GO" id="GO:0016829">
    <property type="term" value="F:lyase activity"/>
    <property type="evidence" value="ECO:0007669"/>
    <property type="project" value="UniProtKB-KW"/>
</dbReference>
<keyword evidence="8" id="KW-0456">Lyase</keyword>
<dbReference type="PIRSF" id="PIRSF004869">
    <property type="entry name" value="PflX_prd"/>
    <property type="match status" value="1"/>
</dbReference>
<comment type="cofactor">
    <cofactor evidence="6">
        <name>[4Fe-4S] cluster</name>
        <dbReference type="ChEBI" id="CHEBI:49883"/>
    </cofactor>
    <text evidence="6">Binds 1 [4Fe-4S] cluster. The cluster is coordinated with 3 cysteines and an exchangeable S-adenosyl-L-methionine.</text>
</comment>
<evidence type="ECO:0000256" key="6">
    <source>
        <dbReference type="PIRSR" id="PIRSR004869-50"/>
    </source>
</evidence>
<dbReference type="PANTHER" id="PTHR30352">
    <property type="entry name" value="PYRUVATE FORMATE-LYASE-ACTIVATING ENZYME"/>
    <property type="match status" value="1"/>
</dbReference>
<feature type="binding site" evidence="6">
    <location>
        <position position="146"/>
    </location>
    <ligand>
        <name>[4Fe-4S] cluster</name>
        <dbReference type="ChEBI" id="CHEBI:49883"/>
        <note>4Fe-4S-S-AdoMet</note>
    </ligand>
</feature>
<organism evidence="8 9">
    <name type="scientific">Candidatus Coatesbacteria bacterium 4484_99</name>
    <dbReference type="NCBI Taxonomy" id="1970774"/>
    <lineage>
        <taxon>Bacteria</taxon>
        <taxon>Candidatus Coatesiibacteriota</taxon>
    </lineage>
</organism>
<dbReference type="InterPro" id="IPR058240">
    <property type="entry name" value="rSAM_sf"/>
</dbReference>
<feature type="binding site" evidence="6">
    <location>
        <position position="150"/>
    </location>
    <ligand>
        <name>[4Fe-4S] cluster</name>
        <dbReference type="ChEBI" id="CHEBI:49883"/>
        <note>4Fe-4S-S-AdoMet</note>
    </ligand>
</feature>
<dbReference type="SUPFAM" id="SSF102114">
    <property type="entry name" value="Radical SAM enzymes"/>
    <property type="match status" value="1"/>
</dbReference>
<keyword evidence="2 6" id="KW-0949">S-adenosyl-L-methionine</keyword>
<comment type="caution">
    <text evidence="8">The sequence shown here is derived from an EMBL/GenBank/DDBJ whole genome shotgun (WGS) entry which is preliminary data.</text>
</comment>
<dbReference type="AlphaFoldDB" id="A0A1W9RZQ2"/>
<keyword evidence="1" id="KW-0004">4Fe-4S</keyword>
<evidence type="ECO:0000259" key="7">
    <source>
        <dbReference type="Pfam" id="PF04055"/>
    </source>
</evidence>
<keyword evidence="8" id="KW-0670">Pyruvate</keyword>
<gene>
    <name evidence="8" type="ORF">B6D57_05060</name>
</gene>
<dbReference type="InterPro" id="IPR016431">
    <property type="entry name" value="Pyrv-formate_lyase-activ_prd"/>
</dbReference>
<evidence type="ECO:0000256" key="4">
    <source>
        <dbReference type="ARBA" id="ARBA00023004"/>
    </source>
</evidence>
<feature type="binding site" evidence="6">
    <location>
        <position position="153"/>
    </location>
    <ligand>
        <name>[4Fe-4S] cluster</name>
        <dbReference type="ChEBI" id="CHEBI:49883"/>
        <note>4Fe-4S-S-AdoMet</note>
    </ligand>
</feature>
<dbReference type="InterPro" id="IPR034457">
    <property type="entry name" value="Organic_radical-activating"/>
</dbReference>
<evidence type="ECO:0000313" key="9">
    <source>
        <dbReference type="Proteomes" id="UP000192611"/>
    </source>
</evidence>
<dbReference type="PANTHER" id="PTHR30352:SF22">
    <property type="entry name" value="PYRUVATE FORMATE-LYASE ACTIVATING ENZYME HOMOLOG"/>
    <property type="match status" value="1"/>
</dbReference>
<sequence length="295" mass="32750">MAVCKLCGKKSKIVSSALNLCYECIVKRPEMSRPIIEIAHTRARKPYNLPPLPPDNGILCERCGNACRIAEGEKGYCGMVENRGGKLTLLSTASRGYLSFYLDPLPTNCVASWVCPAETGAGYPEYARRDGPEYGFKNLAVFYHSCTYDCLFCQNSHFRDMYLKGETSAKTLAGEVSERVACICYFGGDPVSQIEHSLATSRIALKKAKEEKRVLRICWETNGSMSTRIARQMMEIALRSGGIIKFDIKCANENLHFALTGVSNQQAWENLRALSEYIPQRPSPPPLVVSTLLVP</sequence>
<dbReference type="Pfam" id="PF04055">
    <property type="entry name" value="Radical_SAM"/>
    <property type="match status" value="1"/>
</dbReference>
<dbReference type="Proteomes" id="UP000192611">
    <property type="component" value="Unassembled WGS sequence"/>
</dbReference>
<feature type="domain" description="Radical SAM core" evidence="7">
    <location>
        <begin position="142"/>
        <end position="279"/>
    </location>
</feature>
<dbReference type="Gene3D" id="3.20.20.70">
    <property type="entry name" value="Aldolase class I"/>
    <property type="match status" value="1"/>
</dbReference>
<evidence type="ECO:0000256" key="5">
    <source>
        <dbReference type="ARBA" id="ARBA00023014"/>
    </source>
</evidence>